<dbReference type="Pfam" id="PF06226">
    <property type="entry name" value="DUF1007"/>
    <property type="match status" value="1"/>
</dbReference>
<evidence type="ECO:0000313" key="2">
    <source>
        <dbReference type="EMBL" id="RDL45334.1"/>
    </source>
</evidence>
<dbReference type="AlphaFoldDB" id="A0A370UC32"/>
<keyword evidence="1" id="KW-0732">Signal</keyword>
<gene>
    <name evidence="2" type="ORF">DN730_06920</name>
</gene>
<reference evidence="2 3" key="1">
    <citation type="submission" date="2018-06" db="EMBL/GenBank/DDBJ databases">
        <title>Marinomonas sp. YLB-05 draft genome sequence.</title>
        <authorList>
            <person name="Yu L."/>
            <person name="Tang X."/>
        </authorList>
    </citation>
    <scope>NUCLEOTIDE SEQUENCE [LARGE SCALE GENOMIC DNA]</scope>
    <source>
        <strain evidence="2 3">YLB-05</strain>
    </source>
</reference>
<proteinExistence type="predicted"/>
<feature type="chain" id="PRO_5016671090" evidence="1">
    <location>
        <begin position="25"/>
        <end position="192"/>
    </location>
</feature>
<dbReference type="OrthoDB" id="5781652at2"/>
<dbReference type="RefSeq" id="WP_115467367.1">
    <property type="nucleotide sequence ID" value="NZ_QKRA01000002.1"/>
</dbReference>
<sequence>MMWRGVLTSLLVSGVASLPQAVSAHPHIWIDSYYQINLAQPVVKTLNAHWTFDLFSSMDMLIAFDTNADGKLEGQEKAEAAQAMTNLAQYGYFLKIEVDDEPIKPDLVTITDLDVKDQQLTVDLGISLPDAVDLRDHPLRLGFGDSENYFALVIPDDGLIQLTGILAETCTPTPAKADAFYMEGWVDVTCDP</sequence>
<feature type="signal peptide" evidence="1">
    <location>
        <begin position="1"/>
        <end position="24"/>
    </location>
</feature>
<dbReference type="EMBL" id="QKRA01000002">
    <property type="protein sequence ID" value="RDL45334.1"/>
    <property type="molecule type" value="Genomic_DNA"/>
</dbReference>
<dbReference type="Proteomes" id="UP000254326">
    <property type="component" value="Unassembled WGS sequence"/>
</dbReference>
<name>A0A370UC32_9GAMM</name>
<keyword evidence="3" id="KW-1185">Reference proteome</keyword>
<protein>
    <submittedName>
        <fullName evidence="2">DUF1007 domain-containing protein</fullName>
    </submittedName>
</protein>
<organism evidence="2 3">
    <name type="scientific">Marinomonas piezotolerans</name>
    <dbReference type="NCBI Taxonomy" id="2213058"/>
    <lineage>
        <taxon>Bacteria</taxon>
        <taxon>Pseudomonadati</taxon>
        <taxon>Pseudomonadota</taxon>
        <taxon>Gammaproteobacteria</taxon>
        <taxon>Oceanospirillales</taxon>
        <taxon>Oceanospirillaceae</taxon>
        <taxon>Marinomonas</taxon>
    </lineage>
</organism>
<evidence type="ECO:0000256" key="1">
    <source>
        <dbReference type="SAM" id="SignalP"/>
    </source>
</evidence>
<accession>A0A370UC32</accession>
<dbReference type="InterPro" id="IPR010412">
    <property type="entry name" value="DUF1007"/>
</dbReference>
<evidence type="ECO:0000313" key="3">
    <source>
        <dbReference type="Proteomes" id="UP000254326"/>
    </source>
</evidence>
<comment type="caution">
    <text evidence="2">The sequence shown here is derived from an EMBL/GenBank/DDBJ whole genome shotgun (WGS) entry which is preliminary data.</text>
</comment>